<accession>A0ABZ0L5F8</accession>
<keyword evidence="3" id="KW-1185">Reference proteome</keyword>
<sequence length="254" mass="30180">MDMNSEFVYIQSLKNSPTNQSSYYWNQYDEKITALEKAHQTSSERLDTQYNDLQDRLNELSRKYSMLSANQRTTRRKLSNILYSLEDFDLHMNNHVDDVKKHADKKIRKLIRKQTYFSIRLEEMDFAFDDFYKLENRFGKSEQTVETKILPFVDQQEEVNESIRRKLTKQESVVFKKLLPMLERIERNLDKPIINLLSNLSPGTKVKELIVDRVVIYVKYFADYNVYTNIATFIKDENHVLSVDANKINSLSFS</sequence>
<feature type="coiled-coil region" evidence="1">
    <location>
        <begin position="43"/>
        <end position="70"/>
    </location>
</feature>
<keyword evidence="1" id="KW-0175">Coiled coil</keyword>
<evidence type="ECO:0000313" key="2">
    <source>
        <dbReference type="EMBL" id="WOV86816.1"/>
    </source>
</evidence>
<dbReference type="RefSeq" id="WP_317966335.1">
    <property type="nucleotide sequence ID" value="NZ_CP129118.1"/>
</dbReference>
<evidence type="ECO:0000313" key="3">
    <source>
        <dbReference type="Proteomes" id="UP001303902"/>
    </source>
</evidence>
<reference evidence="2 3" key="1">
    <citation type="submission" date="2023-06" db="EMBL/GenBank/DDBJ databases">
        <title>Sporosarcina sp. nov., isolated from Korean tranditional fermented seafood 'Jeotgal'.</title>
        <authorList>
            <person name="Yang A.I."/>
            <person name="Shin N.-R."/>
        </authorList>
    </citation>
    <scope>NUCLEOTIDE SEQUENCE [LARGE SCALE GENOMIC DNA]</scope>
    <source>
        <strain evidence="2 3">T2O-4</strain>
    </source>
</reference>
<dbReference type="Proteomes" id="UP001303902">
    <property type="component" value="Chromosome"/>
</dbReference>
<proteinExistence type="predicted"/>
<protein>
    <submittedName>
        <fullName evidence="2">Uncharacterized protein</fullName>
    </submittedName>
</protein>
<name>A0ABZ0L5F8_9BACL</name>
<organism evidence="2 3">
    <name type="scientific">Sporosarcina oncorhynchi</name>
    <dbReference type="NCBI Taxonomy" id="3056444"/>
    <lineage>
        <taxon>Bacteria</taxon>
        <taxon>Bacillati</taxon>
        <taxon>Bacillota</taxon>
        <taxon>Bacilli</taxon>
        <taxon>Bacillales</taxon>
        <taxon>Caryophanaceae</taxon>
        <taxon>Sporosarcina</taxon>
    </lineage>
</organism>
<gene>
    <name evidence="2" type="ORF">QWT69_13180</name>
</gene>
<evidence type="ECO:0000256" key="1">
    <source>
        <dbReference type="SAM" id="Coils"/>
    </source>
</evidence>
<dbReference type="EMBL" id="CP129118">
    <property type="protein sequence ID" value="WOV86816.1"/>
    <property type="molecule type" value="Genomic_DNA"/>
</dbReference>